<evidence type="ECO:0000313" key="3">
    <source>
        <dbReference type="Proteomes" id="UP000070501"/>
    </source>
</evidence>
<feature type="compositionally biased region" description="Acidic residues" evidence="1">
    <location>
        <begin position="64"/>
        <end position="76"/>
    </location>
</feature>
<accession>A0A136IR17</accession>
<dbReference type="InParanoid" id="A0A136IR17"/>
<keyword evidence="3" id="KW-1185">Reference proteome</keyword>
<gene>
    <name evidence="2" type="ORF">Micbo1qcDRAFT_179233</name>
</gene>
<dbReference type="EMBL" id="KQ964263">
    <property type="protein sequence ID" value="KXJ87373.1"/>
    <property type="molecule type" value="Genomic_DNA"/>
</dbReference>
<sequence>MHLLSAPWRWGFLSSAYAYLRILSSPVAVITHHRIRSSCTGHRTSSQNSRHRDHVPPYLTGSIPDDDGDGDDDALDSEQQGQEAGLSDSVGAKSSFCQIDRELQPKDTTTTTTTTRFGPTPPVWRLVPLPIRHTLAAWMYAAMYSTCSRAA</sequence>
<feature type="region of interest" description="Disordered" evidence="1">
    <location>
        <begin position="37"/>
        <end position="117"/>
    </location>
</feature>
<feature type="compositionally biased region" description="Polar residues" evidence="1">
    <location>
        <begin position="37"/>
        <end position="48"/>
    </location>
</feature>
<evidence type="ECO:0000313" key="2">
    <source>
        <dbReference type="EMBL" id="KXJ87373.1"/>
    </source>
</evidence>
<dbReference type="AlphaFoldDB" id="A0A136IR17"/>
<name>A0A136IR17_9PEZI</name>
<evidence type="ECO:0000256" key="1">
    <source>
        <dbReference type="SAM" id="MobiDB-lite"/>
    </source>
</evidence>
<organism evidence="2 3">
    <name type="scientific">Microdochium bolleyi</name>
    <dbReference type="NCBI Taxonomy" id="196109"/>
    <lineage>
        <taxon>Eukaryota</taxon>
        <taxon>Fungi</taxon>
        <taxon>Dikarya</taxon>
        <taxon>Ascomycota</taxon>
        <taxon>Pezizomycotina</taxon>
        <taxon>Sordariomycetes</taxon>
        <taxon>Xylariomycetidae</taxon>
        <taxon>Xylariales</taxon>
        <taxon>Microdochiaceae</taxon>
        <taxon>Microdochium</taxon>
    </lineage>
</organism>
<proteinExistence type="predicted"/>
<protein>
    <submittedName>
        <fullName evidence="2">Uncharacterized protein</fullName>
    </submittedName>
</protein>
<reference evidence="3" key="1">
    <citation type="submission" date="2016-02" db="EMBL/GenBank/DDBJ databases">
        <title>Draft genome sequence of Microdochium bolleyi, a fungal endophyte of beachgrass.</title>
        <authorList>
            <consortium name="DOE Joint Genome Institute"/>
            <person name="David A.S."/>
            <person name="May G."/>
            <person name="Haridas S."/>
            <person name="Lim J."/>
            <person name="Wang M."/>
            <person name="Labutti K."/>
            <person name="Lipzen A."/>
            <person name="Barry K."/>
            <person name="Grigoriev I.V."/>
        </authorList>
    </citation>
    <scope>NUCLEOTIDE SEQUENCE [LARGE SCALE GENOMIC DNA]</scope>
    <source>
        <strain evidence="3">J235TASD1</strain>
    </source>
</reference>
<dbReference type="Proteomes" id="UP000070501">
    <property type="component" value="Unassembled WGS sequence"/>
</dbReference>